<evidence type="ECO:0000313" key="2">
    <source>
        <dbReference type="EMBL" id="CAI9977544.1"/>
    </source>
</evidence>
<evidence type="ECO:0000256" key="1">
    <source>
        <dbReference type="SAM" id="MobiDB-lite"/>
    </source>
</evidence>
<dbReference type="Proteomes" id="UP001642409">
    <property type="component" value="Unassembled WGS sequence"/>
</dbReference>
<protein>
    <submittedName>
        <fullName evidence="2">Uncharacterized protein</fullName>
    </submittedName>
</protein>
<dbReference type="EMBL" id="CAXDID020000108">
    <property type="protein sequence ID" value="CAL6028683.1"/>
    <property type="molecule type" value="Genomic_DNA"/>
</dbReference>
<dbReference type="EMBL" id="CATOUU010001179">
    <property type="protein sequence ID" value="CAI9977544.1"/>
    <property type="molecule type" value="Genomic_DNA"/>
</dbReference>
<feature type="compositionally biased region" description="Polar residues" evidence="1">
    <location>
        <begin position="79"/>
        <end position="99"/>
    </location>
</feature>
<evidence type="ECO:0000313" key="4">
    <source>
        <dbReference type="Proteomes" id="UP001642409"/>
    </source>
</evidence>
<feature type="region of interest" description="Disordered" evidence="1">
    <location>
        <begin position="79"/>
        <end position="104"/>
    </location>
</feature>
<organism evidence="2">
    <name type="scientific">Hexamita inflata</name>
    <dbReference type="NCBI Taxonomy" id="28002"/>
    <lineage>
        <taxon>Eukaryota</taxon>
        <taxon>Metamonada</taxon>
        <taxon>Diplomonadida</taxon>
        <taxon>Hexamitidae</taxon>
        <taxon>Hexamitinae</taxon>
        <taxon>Hexamita</taxon>
    </lineage>
</organism>
<reference evidence="2" key="1">
    <citation type="submission" date="2023-06" db="EMBL/GenBank/DDBJ databases">
        <authorList>
            <person name="Kurt Z."/>
        </authorList>
    </citation>
    <scope>NUCLEOTIDE SEQUENCE</scope>
</reference>
<proteinExistence type="predicted"/>
<keyword evidence="4" id="KW-1185">Reference proteome</keyword>
<gene>
    <name evidence="3" type="ORF">HINF_LOCUS31923</name>
    <name evidence="2" type="ORF">HINF_LOCUS65189</name>
</gene>
<reference evidence="3 4" key="2">
    <citation type="submission" date="2024-07" db="EMBL/GenBank/DDBJ databases">
        <authorList>
            <person name="Akdeniz Z."/>
        </authorList>
    </citation>
    <scope>NUCLEOTIDE SEQUENCE [LARGE SCALE GENOMIC DNA]</scope>
</reference>
<dbReference type="AlphaFoldDB" id="A0AA86V203"/>
<comment type="caution">
    <text evidence="2">The sequence shown here is derived from an EMBL/GenBank/DDBJ whole genome shotgun (WGS) entry which is preliminary data.</text>
</comment>
<accession>A0AA86V203</accession>
<sequence>MMSDDEPIPEQQLQHSITVEQTAVLHDIIKKKFNVQILNKEQSKYHKVNSQFYDIMKLQPLLVRNGTISQLIQRNISQTQKFTENPKNQNQSKLYNNGESQKDDANECKQHKTFSIVSNDDPLHLILYLKEPYCFVWSVVLRLQQDKYNITYPPSTIRVILSQNTSLQDASYISQPFKVQNTTDPQHFPIDRHAPCVRYAHIIFSGFQQQNIVSLEKIISLTDFYVEGVVLNFLAQTAMKSRNCSRVYYQISREALYTTKCYQNCQSTCDKSLLQKSKHEAVGDWIKELTVRPAVTTISSLEKILDNVYLVALQHEGRKHKDTYCEGEMVRSMTSKEWAYKWM</sequence>
<name>A0AA86V203_9EUKA</name>
<evidence type="ECO:0000313" key="3">
    <source>
        <dbReference type="EMBL" id="CAL6028683.1"/>
    </source>
</evidence>